<dbReference type="SUPFAM" id="SSF48150">
    <property type="entry name" value="DNA-glycosylase"/>
    <property type="match status" value="1"/>
</dbReference>
<evidence type="ECO:0000259" key="12">
    <source>
        <dbReference type="SMART" id="SM00478"/>
    </source>
</evidence>
<evidence type="ECO:0000256" key="7">
    <source>
        <dbReference type="ARBA" id="ARBA00023014"/>
    </source>
</evidence>
<accession>A0AAW1UVP7</accession>
<keyword evidence="6" id="KW-0408">Iron</keyword>
<evidence type="ECO:0000256" key="9">
    <source>
        <dbReference type="ARBA" id="ARBA00023239"/>
    </source>
</evidence>
<keyword evidence="8" id="KW-0234">DNA repair</keyword>
<dbReference type="GO" id="GO:0000703">
    <property type="term" value="F:oxidized pyrimidine nucleobase lesion DNA N-glycosylase activity"/>
    <property type="evidence" value="ECO:0007669"/>
    <property type="project" value="TreeGrafter"/>
</dbReference>
<dbReference type="PROSITE" id="PS01155">
    <property type="entry name" value="ENDONUCLEASE_III_2"/>
    <property type="match status" value="1"/>
</dbReference>
<dbReference type="GO" id="GO:0046872">
    <property type="term" value="F:metal ion binding"/>
    <property type="evidence" value="ECO:0007669"/>
    <property type="project" value="UniProtKB-KW"/>
</dbReference>
<dbReference type="InterPro" id="IPR000445">
    <property type="entry name" value="HhH_motif"/>
</dbReference>
<evidence type="ECO:0000313" key="14">
    <source>
        <dbReference type="Proteomes" id="UP001431783"/>
    </source>
</evidence>
<dbReference type="Gene3D" id="1.10.340.30">
    <property type="entry name" value="Hypothetical protein, domain 2"/>
    <property type="match status" value="1"/>
</dbReference>
<protein>
    <recommendedName>
        <fullName evidence="1">DNA-(apurinic or apyrimidinic site) lyase</fullName>
        <ecNumber evidence="1">4.2.99.18</ecNumber>
    </recommendedName>
</protein>
<evidence type="ECO:0000313" key="13">
    <source>
        <dbReference type="EMBL" id="KAK9885180.1"/>
    </source>
</evidence>
<evidence type="ECO:0000256" key="11">
    <source>
        <dbReference type="SAM" id="MobiDB-lite"/>
    </source>
</evidence>
<keyword evidence="5" id="KW-0378">Hydrolase</keyword>
<keyword evidence="9" id="KW-0456">Lyase</keyword>
<keyword evidence="7" id="KW-0411">Iron-sulfur</keyword>
<evidence type="ECO:0000256" key="10">
    <source>
        <dbReference type="ARBA" id="ARBA00023295"/>
    </source>
</evidence>
<reference evidence="13 14" key="1">
    <citation type="submission" date="2023-03" db="EMBL/GenBank/DDBJ databases">
        <title>Genome insight into feeding habits of ladybird beetles.</title>
        <authorList>
            <person name="Li H.-S."/>
            <person name="Huang Y.-H."/>
            <person name="Pang H."/>
        </authorList>
    </citation>
    <scope>NUCLEOTIDE SEQUENCE [LARGE SCALE GENOMIC DNA]</scope>
    <source>
        <strain evidence="13">SYSU_2023b</strain>
        <tissue evidence="13">Whole body</tissue>
    </source>
</reference>
<feature type="region of interest" description="Disordered" evidence="11">
    <location>
        <begin position="19"/>
        <end position="42"/>
    </location>
</feature>
<gene>
    <name evidence="13" type="ORF">WA026_010688</name>
</gene>
<dbReference type="GO" id="GO:0006285">
    <property type="term" value="P:base-excision repair, AP site formation"/>
    <property type="evidence" value="ECO:0007669"/>
    <property type="project" value="TreeGrafter"/>
</dbReference>
<keyword evidence="14" id="KW-1185">Reference proteome</keyword>
<dbReference type="EMBL" id="JARQZJ010000095">
    <property type="protein sequence ID" value="KAK9885180.1"/>
    <property type="molecule type" value="Genomic_DNA"/>
</dbReference>
<evidence type="ECO:0000256" key="4">
    <source>
        <dbReference type="ARBA" id="ARBA00022763"/>
    </source>
</evidence>
<evidence type="ECO:0000256" key="3">
    <source>
        <dbReference type="ARBA" id="ARBA00022723"/>
    </source>
</evidence>
<dbReference type="InterPro" id="IPR011257">
    <property type="entry name" value="DNA_glycosylase"/>
</dbReference>
<dbReference type="GO" id="GO:0005634">
    <property type="term" value="C:nucleus"/>
    <property type="evidence" value="ECO:0007669"/>
    <property type="project" value="TreeGrafter"/>
</dbReference>
<dbReference type="CDD" id="cd00056">
    <property type="entry name" value="ENDO3c"/>
    <property type="match status" value="1"/>
</dbReference>
<feature type="domain" description="HhH-GPD" evidence="12">
    <location>
        <begin position="147"/>
        <end position="258"/>
    </location>
</feature>
<dbReference type="GO" id="GO:0140078">
    <property type="term" value="F:class I DNA-(apurinic or apyrimidinic site) endonuclease activity"/>
    <property type="evidence" value="ECO:0007669"/>
    <property type="project" value="UniProtKB-EC"/>
</dbReference>
<keyword evidence="10" id="KW-0326">Glycosidase</keyword>
<feature type="compositionally biased region" description="Low complexity" evidence="11">
    <location>
        <begin position="30"/>
        <end position="42"/>
    </location>
</feature>
<dbReference type="PANTHER" id="PTHR43286:SF1">
    <property type="entry name" value="ENDONUCLEASE III-LIKE PROTEIN 1"/>
    <property type="match status" value="1"/>
</dbReference>
<dbReference type="EC" id="4.2.99.18" evidence="1"/>
<dbReference type="SMART" id="SM00478">
    <property type="entry name" value="ENDO3c"/>
    <property type="match status" value="1"/>
</dbReference>
<keyword evidence="2" id="KW-0004">4Fe-4S</keyword>
<proteinExistence type="predicted"/>
<dbReference type="GO" id="GO:0051539">
    <property type="term" value="F:4 iron, 4 sulfur cluster binding"/>
    <property type="evidence" value="ECO:0007669"/>
    <property type="project" value="UniProtKB-KW"/>
</dbReference>
<sequence>MKLGSWKIFKKMYNVRKDPRFSNKTRSTASESDSNISVSNSSTSIDLVETLDNCPVVKTQNADDEDSKPKIPKLEVKTEPDIEDLGIVNSMKSKDKSPANWEDVLNNLREMRKNFDAPVDTMGCDKCHDESANPEVRRYQQLVSLMLSSQTKDQVTYAAMKRLRDYGCTIDKILATSDEELGKLIYPVGFWKSKVKYIKNTTKLLKENYNGDIPNTVKELCKLSGVGPKMAHICMKTAWGKLLELVLTPMFIEFQTDLAG</sequence>
<dbReference type="InterPro" id="IPR004036">
    <property type="entry name" value="Endonuclease-III-like_CS2"/>
</dbReference>
<dbReference type="AlphaFoldDB" id="A0AAW1UVP7"/>
<keyword evidence="4" id="KW-0227">DNA damage</keyword>
<dbReference type="PANTHER" id="PTHR43286">
    <property type="entry name" value="ENDONUCLEASE III-LIKE PROTEIN 1"/>
    <property type="match status" value="1"/>
</dbReference>
<dbReference type="FunFam" id="1.10.340.30:FF:000005">
    <property type="entry name" value="Endonuclease III-like protein 1"/>
    <property type="match status" value="1"/>
</dbReference>
<dbReference type="GO" id="GO:0003677">
    <property type="term" value="F:DNA binding"/>
    <property type="evidence" value="ECO:0007669"/>
    <property type="project" value="InterPro"/>
</dbReference>
<dbReference type="InterPro" id="IPR003265">
    <property type="entry name" value="HhH-GPD_domain"/>
</dbReference>
<dbReference type="GO" id="GO:0006289">
    <property type="term" value="P:nucleotide-excision repair"/>
    <property type="evidence" value="ECO:0007669"/>
    <property type="project" value="TreeGrafter"/>
</dbReference>
<evidence type="ECO:0000256" key="5">
    <source>
        <dbReference type="ARBA" id="ARBA00022801"/>
    </source>
</evidence>
<name>A0AAW1UVP7_9CUCU</name>
<organism evidence="13 14">
    <name type="scientific">Henosepilachna vigintioctopunctata</name>
    <dbReference type="NCBI Taxonomy" id="420089"/>
    <lineage>
        <taxon>Eukaryota</taxon>
        <taxon>Metazoa</taxon>
        <taxon>Ecdysozoa</taxon>
        <taxon>Arthropoda</taxon>
        <taxon>Hexapoda</taxon>
        <taxon>Insecta</taxon>
        <taxon>Pterygota</taxon>
        <taxon>Neoptera</taxon>
        <taxon>Endopterygota</taxon>
        <taxon>Coleoptera</taxon>
        <taxon>Polyphaga</taxon>
        <taxon>Cucujiformia</taxon>
        <taxon>Coccinelloidea</taxon>
        <taxon>Coccinellidae</taxon>
        <taxon>Epilachninae</taxon>
        <taxon>Epilachnini</taxon>
        <taxon>Henosepilachna</taxon>
    </lineage>
</organism>
<dbReference type="Proteomes" id="UP001431783">
    <property type="component" value="Unassembled WGS sequence"/>
</dbReference>
<evidence type="ECO:0000256" key="1">
    <source>
        <dbReference type="ARBA" id="ARBA00012720"/>
    </source>
</evidence>
<evidence type="ECO:0000256" key="6">
    <source>
        <dbReference type="ARBA" id="ARBA00023004"/>
    </source>
</evidence>
<evidence type="ECO:0000256" key="8">
    <source>
        <dbReference type="ARBA" id="ARBA00023204"/>
    </source>
</evidence>
<comment type="caution">
    <text evidence="13">The sequence shown here is derived from an EMBL/GenBank/DDBJ whole genome shotgun (WGS) entry which is preliminary data.</text>
</comment>
<dbReference type="Pfam" id="PF00633">
    <property type="entry name" value="HHH"/>
    <property type="match status" value="1"/>
</dbReference>
<dbReference type="Pfam" id="PF00730">
    <property type="entry name" value="HhH-GPD"/>
    <property type="match status" value="1"/>
</dbReference>
<evidence type="ECO:0000256" key="2">
    <source>
        <dbReference type="ARBA" id="ARBA00022485"/>
    </source>
</evidence>
<keyword evidence="3" id="KW-0479">Metal-binding</keyword>